<evidence type="ECO:0000256" key="2">
    <source>
        <dbReference type="ARBA" id="ARBA00022801"/>
    </source>
</evidence>
<dbReference type="Gene3D" id="3.20.20.80">
    <property type="entry name" value="Glycosidases"/>
    <property type="match status" value="1"/>
</dbReference>
<dbReference type="Pfam" id="PF01183">
    <property type="entry name" value="Glyco_hydro_25"/>
    <property type="match status" value="1"/>
</dbReference>
<dbReference type="PANTHER" id="PTHR34135">
    <property type="entry name" value="LYSOZYME"/>
    <property type="match status" value="1"/>
</dbReference>
<dbReference type="SMART" id="SM00641">
    <property type="entry name" value="Glyco_25"/>
    <property type="match status" value="1"/>
</dbReference>
<name>A0ABW8SRG8_9CLOT</name>
<evidence type="ECO:0000313" key="5">
    <source>
        <dbReference type="Proteomes" id="UP001623660"/>
    </source>
</evidence>
<dbReference type="Gene3D" id="3.40.50.12090">
    <property type="match status" value="1"/>
</dbReference>
<dbReference type="PANTHER" id="PTHR34135:SF2">
    <property type="entry name" value="LYSOZYME"/>
    <property type="match status" value="1"/>
</dbReference>
<proteinExistence type="inferred from homology"/>
<dbReference type="RefSeq" id="WP_406793858.1">
    <property type="nucleotide sequence ID" value="NZ_JBJHZX010000037.1"/>
</dbReference>
<evidence type="ECO:0000313" key="4">
    <source>
        <dbReference type="EMBL" id="MFL0197753.1"/>
    </source>
</evidence>
<keyword evidence="3" id="KW-0326">Glycosidase</keyword>
<dbReference type="PROSITE" id="PS51904">
    <property type="entry name" value="GLYCOSYL_HYDROL_F25_2"/>
    <property type="match status" value="1"/>
</dbReference>
<organism evidence="4 5">
    <name type="scientific">Candidatus Clostridium eludens</name>
    <dbReference type="NCBI Taxonomy" id="3381663"/>
    <lineage>
        <taxon>Bacteria</taxon>
        <taxon>Bacillati</taxon>
        <taxon>Bacillota</taxon>
        <taxon>Clostridia</taxon>
        <taxon>Eubacteriales</taxon>
        <taxon>Clostridiaceae</taxon>
        <taxon>Clostridium</taxon>
    </lineage>
</organism>
<keyword evidence="2" id="KW-0378">Hydrolase</keyword>
<dbReference type="InterPro" id="IPR002053">
    <property type="entry name" value="Glyco_hydro_25"/>
</dbReference>
<comment type="similarity">
    <text evidence="1">Belongs to the glycosyl hydrolase 25 family.</text>
</comment>
<dbReference type="Proteomes" id="UP001623660">
    <property type="component" value="Unassembled WGS sequence"/>
</dbReference>
<gene>
    <name evidence="4" type="ORF">ACJDU8_19595</name>
</gene>
<protein>
    <submittedName>
        <fullName evidence="4">GH25 family lysozyme</fullName>
    </submittedName>
</protein>
<dbReference type="InterPro" id="IPR018077">
    <property type="entry name" value="Glyco_hydro_fam25_subgr"/>
</dbReference>
<comment type="caution">
    <text evidence="4">The sequence shown here is derived from an EMBL/GenBank/DDBJ whole genome shotgun (WGS) entry which is preliminary data.</text>
</comment>
<reference evidence="4 5" key="1">
    <citation type="submission" date="2024-11" db="EMBL/GenBank/DDBJ databases">
        <authorList>
            <person name="Heng Y.C."/>
            <person name="Lim A.C.H."/>
            <person name="Lee J.K.Y."/>
            <person name="Kittelmann S."/>
        </authorList>
    </citation>
    <scope>NUCLEOTIDE SEQUENCE [LARGE SCALE GENOMIC DNA]</scope>
    <source>
        <strain evidence="4 5">WILCCON 0269</strain>
    </source>
</reference>
<accession>A0ABW8SRG8</accession>
<evidence type="ECO:0000256" key="3">
    <source>
        <dbReference type="ARBA" id="ARBA00023295"/>
    </source>
</evidence>
<sequence length="379" mass="42414">MLKGIDINSDNWVSDWNKVKNAGIQVVINKATEGIYYKDKYLPYRVSTCKELGINIGVYHFAGHQDVTAEVNAFISYTEDYDLDTIFWLDIEQPPGSYSWVWSGNDPANFVNAFINLFKQKTSKEIGVYTNKYFYETFLEGKIDSSLKLWIANFGVSTNPYPQSSWQYSETGLVDGVDGYVDMDLFAEEILVTGEGDGKVDSIVIYNYGPDMHSAEILADYLKCPTISNGRSFDYSVVKNVYAVGGTKDQYTSRLTKLISGQDRYATCQAVLDFIKNGGNKIEDKSLNMTDVEEVRKNISDVEVYGDEDTFALLHKASSEKQGWMKSTKICNVPGGCIVQCATQQKNPDGSYAVAEAVTFAPNVQLDKESNPRKLVVIK</sequence>
<dbReference type="SUPFAM" id="SSF51445">
    <property type="entry name" value="(Trans)glycosidases"/>
    <property type="match status" value="1"/>
</dbReference>
<keyword evidence="5" id="KW-1185">Reference proteome</keyword>
<evidence type="ECO:0000256" key="1">
    <source>
        <dbReference type="ARBA" id="ARBA00010646"/>
    </source>
</evidence>
<dbReference type="InterPro" id="IPR017853">
    <property type="entry name" value="GH"/>
</dbReference>
<dbReference type="EMBL" id="JBJHZX010000037">
    <property type="protein sequence ID" value="MFL0197753.1"/>
    <property type="molecule type" value="Genomic_DNA"/>
</dbReference>